<dbReference type="AlphaFoldDB" id="U2KR36"/>
<dbReference type="InterPro" id="IPR052411">
    <property type="entry name" value="c-mor_Regulatory_Protein"/>
</dbReference>
<dbReference type="InterPro" id="IPR009057">
    <property type="entry name" value="Homeodomain-like_sf"/>
</dbReference>
<dbReference type="STRING" id="411473.RUMCAL_01916"/>
<keyword evidence="3" id="KW-1185">Reference proteome</keyword>
<sequence length="98" mass="11195">MTLDKLTMEQLHGSQLEIAEVIGIEAYRKLVASYGGSSIYISKADSVMNGLRDAEIFRRFDGSNYLELAHAFNLAENTIRDIIYRQSTDREAHQMTFF</sequence>
<dbReference type="SUPFAM" id="SSF46689">
    <property type="entry name" value="Homeodomain-like"/>
    <property type="match status" value="1"/>
</dbReference>
<proteinExistence type="predicted"/>
<protein>
    <submittedName>
        <fullName evidence="2">Mor transcription activator family protein</fullName>
    </submittedName>
</protein>
<gene>
    <name evidence="2" type="ORF">RUMCAL_01916</name>
</gene>
<dbReference type="Pfam" id="PF08765">
    <property type="entry name" value="Mor"/>
    <property type="match status" value="1"/>
</dbReference>
<comment type="caution">
    <text evidence="2">The sequence shown here is derived from an EMBL/GenBank/DDBJ whole genome shotgun (WGS) entry which is preliminary data.</text>
</comment>
<reference evidence="2 3" key="1">
    <citation type="submission" date="2013-07" db="EMBL/GenBank/DDBJ databases">
        <authorList>
            <person name="Weinstock G."/>
            <person name="Sodergren E."/>
            <person name="Wylie T."/>
            <person name="Fulton L."/>
            <person name="Fulton R."/>
            <person name="Fronick C."/>
            <person name="O'Laughlin M."/>
            <person name="Godfrey J."/>
            <person name="Miner T."/>
            <person name="Herter B."/>
            <person name="Appelbaum E."/>
            <person name="Cordes M."/>
            <person name="Lek S."/>
            <person name="Wollam A."/>
            <person name="Pepin K.H."/>
            <person name="Palsikar V.B."/>
            <person name="Mitreva M."/>
            <person name="Wilson R.K."/>
        </authorList>
    </citation>
    <scope>NUCLEOTIDE SEQUENCE [LARGE SCALE GENOMIC DNA]</scope>
    <source>
        <strain evidence="2 3">ATCC 27760</strain>
    </source>
</reference>
<feature type="domain" description="Mor transcription activator" evidence="1">
    <location>
        <begin position="10"/>
        <end position="92"/>
    </location>
</feature>
<name>U2KR36_9FIRM</name>
<accession>U2KR36</accession>
<dbReference type="Proteomes" id="UP000016662">
    <property type="component" value="Unassembled WGS sequence"/>
</dbReference>
<dbReference type="PATRIC" id="fig|411473.3.peg.1576"/>
<evidence type="ECO:0000259" key="1">
    <source>
        <dbReference type="Pfam" id="PF08765"/>
    </source>
</evidence>
<dbReference type="PANTHER" id="PTHR37812:SF1">
    <property type="entry name" value="MU-LIKE PROPHAGE FLUMU PROTEIN C"/>
    <property type="match status" value="1"/>
</dbReference>
<dbReference type="OrthoDB" id="2614246at2"/>
<dbReference type="HOGENOM" id="CLU_141450_3_1_9"/>
<dbReference type="eggNOG" id="COG5566">
    <property type="taxonomic scope" value="Bacteria"/>
</dbReference>
<dbReference type="PANTHER" id="PTHR37812">
    <property type="entry name" value="MU-LIKE PROPHAGE FLUMU PROTEIN C"/>
    <property type="match status" value="1"/>
</dbReference>
<evidence type="ECO:0000313" key="2">
    <source>
        <dbReference type="EMBL" id="ERJ94747.1"/>
    </source>
</evidence>
<dbReference type="EMBL" id="AWVF01000236">
    <property type="protein sequence ID" value="ERJ94747.1"/>
    <property type="molecule type" value="Genomic_DNA"/>
</dbReference>
<dbReference type="RefSeq" id="WP_021683413.1">
    <property type="nucleotide sequence ID" value="NZ_KI260480.1"/>
</dbReference>
<dbReference type="InterPro" id="IPR014875">
    <property type="entry name" value="Mor_transcription_activator"/>
</dbReference>
<evidence type="ECO:0000313" key="3">
    <source>
        <dbReference type="Proteomes" id="UP000016662"/>
    </source>
</evidence>
<organism evidence="2 3">
    <name type="scientific">Ruminococcus callidus ATCC 27760</name>
    <dbReference type="NCBI Taxonomy" id="411473"/>
    <lineage>
        <taxon>Bacteria</taxon>
        <taxon>Bacillati</taxon>
        <taxon>Bacillota</taxon>
        <taxon>Clostridia</taxon>
        <taxon>Eubacteriales</taxon>
        <taxon>Oscillospiraceae</taxon>
        <taxon>Ruminococcus</taxon>
    </lineage>
</organism>
<dbReference type="Gene3D" id="1.10.10.60">
    <property type="entry name" value="Homeodomain-like"/>
    <property type="match status" value="1"/>
</dbReference>